<dbReference type="Proteomes" id="UP000253664">
    <property type="component" value="Unassembled WGS sequence"/>
</dbReference>
<feature type="non-terminal residue" evidence="1">
    <location>
        <position position="133"/>
    </location>
</feature>
<dbReference type="EMBL" id="LKCN02000007">
    <property type="protein sequence ID" value="RCI13001.1"/>
    <property type="molecule type" value="Genomic_DNA"/>
</dbReference>
<name>A0A367LF10_9HYPO</name>
<evidence type="ECO:0000313" key="1">
    <source>
        <dbReference type="EMBL" id="RCI13001.1"/>
    </source>
</evidence>
<comment type="caution">
    <text evidence="1">The sequence shown here is derived from an EMBL/GenBank/DDBJ whole genome shotgun (WGS) entry which is preliminary data.</text>
</comment>
<protein>
    <submittedName>
        <fullName evidence="1">Uncharacterized protein</fullName>
    </submittedName>
</protein>
<proteinExistence type="predicted"/>
<reference evidence="1 2" key="1">
    <citation type="journal article" date="2015" name="BMC Genomics">
        <title>Insights from the genome of Ophiocordyceps polyrhachis-furcata to pathogenicity and host specificity in insect fungi.</title>
        <authorList>
            <person name="Wichadakul D."/>
            <person name="Kobmoo N."/>
            <person name="Ingsriswang S."/>
            <person name="Tangphatsornruang S."/>
            <person name="Chantasingh D."/>
            <person name="Luangsa-ard J.J."/>
            <person name="Eurwilaichitr L."/>
        </authorList>
    </citation>
    <scope>NUCLEOTIDE SEQUENCE [LARGE SCALE GENOMIC DNA]</scope>
    <source>
        <strain evidence="1 2">BCC 54312</strain>
    </source>
</reference>
<keyword evidence="2" id="KW-1185">Reference proteome</keyword>
<accession>A0A367LF10</accession>
<sequence>MIVTHTPLTDNLLMYPTPPRLHCLTGEWKYEMGWVMRFSMHSDSRRSSTHFPLGAPCLESSHVSRAPVIAHDDIAEAIGSVFSGWRGGGSKWEMRALGMRSMSVSSSVLISFFHPPPPPPLSSVSLMTSTDPR</sequence>
<gene>
    <name evidence="1" type="ORF">L249_0444</name>
</gene>
<organism evidence="1 2">
    <name type="scientific">Ophiocordyceps polyrhachis-furcata BCC 54312</name>
    <dbReference type="NCBI Taxonomy" id="1330021"/>
    <lineage>
        <taxon>Eukaryota</taxon>
        <taxon>Fungi</taxon>
        <taxon>Dikarya</taxon>
        <taxon>Ascomycota</taxon>
        <taxon>Pezizomycotina</taxon>
        <taxon>Sordariomycetes</taxon>
        <taxon>Hypocreomycetidae</taxon>
        <taxon>Hypocreales</taxon>
        <taxon>Ophiocordycipitaceae</taxon>
        <taxon>Ophiocordyceps</taxon>
    </lineage>
</organism>
<evidence type="ECO:0000313" key="2">
    <source>
        <dbReference type="Proteomes" id="UP000253664"/>
    </source>
</evidence>
<dbReference type="AlphaFoldDB" id="A0A367LF10"/>